<keyword evidence="3" id="KW-0442">Lipid degradation</keyword>
<evidence type="ECO:0000313" key="7">
    <source>
        <dbReference type="Proteomes" id="UP001447188"/>
    </source>
</evidence>
<gene>
    <name evidence="6" type="ORF">Q9L58_008012</name>
</gene>
<protein>
    <recommendedName>
        <fullName evidence="1">1-alkyl-2-acetylglycerophosphocholine esterase</fullName>
        <ecNumber evidence="1">3.1.1.47</ecNumber>
    </recommendedName>
</protein>
<organism evidence="6 7">
    <name type="scientific">Discina gigas</name>
    <dbReference type="NCBI Taxonomy" id="1032678"/>
    <lineage>
        <taxon>Eukaryota</taxon>
        <taxon>Fungi</taxon>
        <taxon>Dikarya</taxon>
        <taxon>Ascomycota</taxon>
        <taxon>Pezizomycotina</taxon>
        <taxon>Pezizomycetes</taxon>
        <taxon>Pezizales</taxon>
        <taxon>Discinaceae</taxon>
        <taxon>Discina</taxon>
    </lineage>
</organism>
<evidence type="ECO:0000256" key="4">
    <source>
        <dbReference type="ARBA" id="ARBA00023098"/>
    </source>
</evidence>
<evidence type="ECO:0000256" key="2">
    <source>
        <dbReference type="ARBA" id="ARBA00022801"/>
    </source>
</evidence>
<accession>A0ABR3GAY9</accession>
<comment type="caution">
    <text evidence="6">The sequence shown here is derived from an EMBL/GenBank/DDBJ whole genome shotgun (WGS) entry which is preliminary data.</text>
</comment>
<evidence type="ECO:0000256" key="5">
    <source>
        <dbReference type="SAM" id="SignalP"/>
    </source>
</evidence>
<dbReference type="EC" id="3.1.1.47" evidence="1"/>
<dbReference type="PANTHER" id="PTHR10272">
    <property type="entry name" value="PLATELET-ACTIVATING FACTOR ACETYLHYDROLASE"/>
    <property type="match status" value="1"/>
</dbReference>
<dbReference type="Proteomes" id="UP001447188">
    <property type="component" value="Unassembled WGS sequence"/>
</dbReference>
<feature type="signal peptide" evidence="5">
    <location>
        <begin position="1"/>
        <end position="22"/>
    </location>
</feature>
<dbReference type="EMBL" id="JBBBZM010000137">
    <property type="protein sequence ID" value="KAL0633112.1"/>
    <property type="molecule type" value="Genomic_DNA"/>
</dbReference>
<keyword evidence="7" id="KW-1185">Reference proteome</keyword>
<evidence type="ECO:0000256" key="1">
    <source>
        <dbReference type="ARBA" id="ARBA00013201"/>
    </source>
</evidence>
<sequence>MGRISNLFALTFLAVLSFSCLSASHSSKTRQVSLPPPTGHNPVGTIEFELTDKSRTDALAPDPSTPRSFMVQIFYPTTRQKQTAKRAPYMQPAAAAFHEHYYNFPTHSLSSIQTNAYSSTPISLPDNTAHTIIFSPGFQYSRIFYTSLAEELASHGYIVLALDHTYDATAVQFPNGTITPSVFLNITNPPAQITPAQISVILAARTGDVNFTLTTLLGSDFLPQIPGLGSHIKRGGVAMYGHSLGGATAAEMARTDERVLGGLNMDGTFFGGVLEAGLDKPFFIMGAGSHDGVSDPSWATVWSRLRGWKRHVQLVSGEHMTYSDFPALIKLLGIGASFPEGYLETVYGTIDGVRAVVVERAYVVAFFDYLLRKRRSVVLDMPSRRYSEITFPLSI</sequence>
<dbReference type="PANTHER" id="PTHR10272:SF14">
    <property type="entry name" value="PAF ACETYLHYDROLASE FAMILY PROTEIN"/>
    <property type="match status" value="1"/>
</dbReference>
<evidence type="ECO:0000256" key="3">
    <source>
        <dbReference type="ARBA" id="ARBA00022963"/>
    </source>
</evidence>
<keyword evidence="2" id="KW-0378">Hydrolase</keyword>
<keyword evidence="5" id="KW-0732">Signal</keyword>
<dbReference type="SUPFAM" id="SSF53474">
    <property type="entry name" value="alpha/beta-Hydrolases"/>
    <property type="match status" value="1"/>
</dbReference>
<dbReference type="Gene3D" id="3.40.50.1820">
    <property type="entry name" value="alpha/beta hydrolase"/>
    <property type="match status" value="1"/>
</dbReference>
<keyword evidence="4" id="KW-0443">Lipid metabolism</keyword>
<name>A0ABR3GAY9_9PEZI</name>
<feature type="chain" id="PRO_5046539876" description="1-alkyl-2-acetylglycerophosphocholine esterase" evidence="5">
    <location>
        <begin position="23"/>
        <end position="395"/>
    </location>
</feature>
<dbReference type="Pfam" id="PF03403">
    <property type="entry name" value="PAF-AH_p_II"/>
    <property type="match status" value="1"/>
</dbReference>
<evidence type="ECO:0000313" key="6">
    <source>
        <dbReference type="EMBL" id="KAL0633112.1"/>
    </source>
</evidence>
<dbReference type="PROSITE" id="PS51257">
    <property type="entry name" value="PROKAR_LIPOPROTEIN"/>
    <property type="match status" value="1"/>
</dbReference>
<dbReference type="InterPro" id="IPR029058">
    <property type="entry name" value="AB_hydrolase_fold"/>
</dbReference>
<proteinExistence type="predicted"/>
<reference evidence="6 7" key="1">
    <citation type="submission" date="2024-02" db="EMBL/GenBank/DDBJ databases">
        <title>Discinaceae phylogenomics.</title>
        <authorList>
            <person name="Dirks A.C."/>
            <person name="James T.Y."/>
        </authorList>
    </citation>
    <scope>NUCLEOTIDE SEQUENCE [LARGE SCALE GENOMIC DNA]</scope>
    <source>
        <strain evidence="6 7">ACD0624</strain>
    </source>
</reference>